<keyword evidence="2" id="KW-0805">Transcription regulation</keyword>
<comment type="similarity">
    <text evidence="1">Belongs to the LysR transcriptional regulatory family.</text>
</comment>
<dbReference type="InterPro" id="IPR036388">
    <property type="entry name" value="WH-like_DNA-bd_sf"/>
</dbReference>
<gene>
    <name evidence="6" type="ORF">D7294_03345</name>
</gene>
<protein>
    <submittedName>
        <fullName evidence="6">LysR family transcriptional regulator</fullName>
    </submittedName>
</protein>
<dbReference type="PROSITE" id="PS50931">
    <property type="entry name" value="HTH_LYSR"/>
    <property type="match status" value="1"/>
</dbReference>
<dbReference type="Pfam" id="PF03466">
    <property type="entry name" value="LysR_substrate"/>
    <property type="match status" value="1"/>
</dbReference>
<keyword evidence="4" id="KW-0804">Transcription</keyword>
<dbReference type="Pfam" id="PF00126">
    <property type="entry name" value="HTH_1"/>
    <property type="match status" value="1"/>
</dbReference>
<name>A0A3A9ZH39_9ACTN</name>
<dbReference type="Proteomes" id="UP000272474">
    <property type="component" value="Unassembled WGS sequence"/>
</dbReference>
<evidence type="ECO:0000256" key="2">
    <source>
        <dbReference type="ARBA" id="ARBA00023015"/>
    </source>
</evidence>
<dbReference type="Gene3D" id="1.10.10.10">
    <property type="entry name" value="Winged helix-like DNA-binding domain superfamily/Winged helix DNA-binding domain"/>
    <property type="match status" value="1"/>
</dbReference>
<dbReference type="InterPro" id="IPR036390">
    <property type="entry name" value="WH_DNA-bd_sf"/>
</dbReference>
<dbReference type="InterPro" id="IPR000847">
    <property type="entry name" value="LysR_HTH_N"/>
</dbReference>
<dbReference type="CDD" id="cd05466">
    <property type="entry name" value="PBP2_LTTR_substrate"/>
    <property type="match status" value="1"/>
</dbReference>
<sequence>MELRQLRTFEAVVRHGTVTDAANAVGLAPSTVSEQIRGLEAALGVALFARTRRGMRLTGAGERLLTWSRRLLDLAAQARSEVTGERQVLWLGALETVAATCVPRVLGRLAERRPDVVVRVRAARGRDELFAAVGAGELVAALVLDTGEAVGDLGFPVPPEPLTFLDVDPVPLALVAAPGHRLAGSPALAAGDFSGERLLVNVPNCSFRMAAERALGPGPERVEAGGVAVMRGWAERGLGVALLPEFAVADALRAGSLARLDFAVPDLALRLVWRADREQLPGVREVLYAAGA</sequence>
<accession>A0A3A9ZH39</accession>
<evidence type="ECO:0000313" key="7">
    <source>
        <dbReference type="Proteomes" id="UP000272474"/>
    </source>
</evidence>
<evidence type="ECO:0000259" key="5">
    <source>
        <dbReference type="PROSITE" id="PS50931"/>
    </source>
</evidence>
<dbReference type="SUPFAM" id="SSF46785">
    <property type="entry name" value="Winged helix' DNA-binding domain"/>
    <property type="match status" value="1"/>
</dbReference>
<evidence type="ECO:0000256" key="3">
    <source>
        <dbReference type="ARBA" id="ARBA00023125"/>
    </source>
</evidence>
<evidence type="ECO:0000313" key="6">
    <source>
        <dbReference type="EMBL" id="RKN47315.1"/>
    </source>
</evidence>
<dbReference type="GO" id="GO:0000976">
    <property type="term" value="F:transcription cis-regulatory region binding"/>
    <property type="evidence" value="ECO:0007669"/>
    <property type="project" value="TreeGrafter"/>
</dbReference>
<dbReference type="PANTHER" id="PTHR30126:SF39">
    <property type="entry name" value="HTH-TYPE TRANSCRIPTIONAL REGULATOR CYSL"/>
    <property type="match status" value="1"/>
</dbReference>
<comment type="caution">
    <text evidence="6">The sequence shown here is derived from an EMBL/GenBank/DDBJ whole genome shotgun (WGS) entry which is preliminary data.</text>
</comment>
<dbReference type="OrthoDB" id="8479357at2"/>
<dbReference type="PANTHER" id="PTHR30126">
    <property type="entry name" value="HTH-TYPE TRANSCRIPTIONAL REGULATOR"/>
    <property type="match status" value="1"/>
</dbReference>
<keyword evidence="3" id="KW-0238">DNA-binding</keyword>
<dbReference type="GO" id="GO:0003700">
    <property type="term" value="F:DNA-binding transcription factor activity"/>
    <property type="evidence" value="ECO:0007669"/>
    <property type="project" value="InterPro"/>
</dbReference>
<dbReference type="InterPro" id="IPR005119">
    <property type="entry name" value="LysR_subst-bd"/>
</dbReference>
<organism evidence="6 7">
    <name type="scientific">Streptomyces hoynatensis</name>
    <dbReference type="NCBI Taxonomy" id="1141874"/>
    <lineage>
        <taxon>Bacteria</taxon>
        <taxon>Bacillati</taxon>
        <taxon>Actinomycetota</taxon>
        <taxon>Actinomycetes</taxon>
        <taxon>Kitasatosporales</taxon>
        <taxon>Streptomycetaceae</taxon>
        <taxon>Streptomyces</taxon>
    </lineage>
</organism>
<feature type="domain" description="HTH lysR-type" evidence="5">
    <location>
        <begin position="1"/>
        <end position="58"/>
    </location>
</feature>
<reference evidence="6 7" key="1">
    <citation type="journal article" date="2014" name="Int. J. Syst. Evol. Microbiol.">
        <title>Streptomyces hoynatensis sp. nov., isolated from deep marine sediment.</title>
        <authorList>
            <person name="Veyisoglu A."/>
            <person name="Sahin N."/>
        </authorList>
    </citation>
    <scope>NUCLEOTIDE SEQUENCE [LARGE SCALE GENOMIC DNA]</scope>
    <source>
        <strain evidence="6 7">KCTC 29097</strain>
    </source>
</reference>
<evidence type="ECO:0000256" key="4">
    <source>
        <dbReference type="ARBA" id="ARBA00023163"/>
    </source>
</evidence>
<dbReference type="AlphaFoldDB" id="A0A3A9ZH39"/>
<evidence type="ECO:0000256" key="1">
    <source>
        <dbReference type="ARBA" id="ARBA00009437"/>
    </source>
</evidence>
<dbReference type="Gene3D" id="3.40.190.10">
    <property type="entry name" value="Periplasmic binding protein-like II"/>
    <property type="match status" value="2"/>
</dbReference>
<dbReference type="EMBL" id="RBAL01000001">
    <property type="protein sequence ID" value="RKN47315.1"/>
    <property type="molecule type" value="Genomic_DNA"/>
</dbReference>
<dbReference type="SUPFAM" id="SSF53850">
    <property type="entry name" value="Periplasmic binding protein-like II"/>
    <property type="match status" value="1"/>
</dbReference>
<dbReference type="FunFam" id="1.10.10.10:FF:000001">
    <property type="entry name" value="LysR family transcriptional regulator"/>
    <property type="match status" value="1"/>
</dbReference>
<keyword evidence="7" id="KW-1185">Reference proteome</keyword>
<dbReference type="RefSeq" id="WP_120675351.1">
    <property type="nucleotide sequence ID" value="NZ_RBAL01000001.1"/>
</dbReference>
<proteinExistence type="inferred from homology"/>